<dbReference type="NCBIfam" id="TIGR00585">
    <property type="entry name" value="mutl"/>
    <property type="match status" value="1"/>
</dbReference>
<dbReference type="CDD" id="cd16926">
    <property type="entry name" value="HATPase_MutL-MLH-PMS-like"/>
    <property type="match status" value="1"/>
</dbReference>
<evidence type="ECO:0000256" key="3">
    <source>
        <dbReference type="ARBA" id="ARBA00022763"/>
    </source>
</evidence>
<dbReference type="GO" id="GO:0016887">
    <property type="term" value="F:ATP hydrolysis activity"/>
    <property type="evidence" value="ECO:0007669"/>
    <property type="project" value="InterPro"/>
</dbReference>
<proteinExistence type="inferred from homology"/>
<dbReference type="InterPro" id="IPR037198">
    <property type="entry name" value="MutL_C_sf"/>
</dbReference>
<keyword evidence="9" id="KW-0378">Hydrolase</keyword>
<dbReference type="Pfam" id="PF08676">
    <property type="entry name" value="MutL_C"/>
    <property type="match status" value="1"/>
</dbReference>
<keyword evidence="4 5" id="KW-0234">DNA repair</keyword>
<dbReference type="FunFam" id="3.30.565.10:FF:000003">
    <property type="entry name" value="DNA mismatch repair endonuclease MutL"/>
    <property type="match status" value="1"/>
</dbReference>
<comment type="caution">
    <text evidence="9">The sequence shown here is derived from an EMBL/GenBank/DDBJ whole genome shotgun (WGS) entry which is preliminary data.</text>
</comment>
<name>A0A2W1N1B9_9FLAO</name>
<dbReference type="SUPFAM" id="SSF55874">
    <property type="entry name" value="ATPase domain of HSP90 chaperone/DNA topoisomerase II/histidine kinase"/>
    <property type="match status" value="1"/>
</dbReference>
<dbReference type="InterPro" id="IPR014762">
    <property type="entry name" value="DNA_mismatch_repair_CS"/>
</dbReference>
<dbReference type="GO" id="GO:0005524">
    <property type="term" value="F:ATP binding"/>
    <property type="evidence" value="ECO:0007669"/>
    <property type="project" value="InterPro"/>
</dbReference>
<keyword evidence="3 5" id="KW-0227">DNA damage</keyword>
<accession>A0A2W1N1B9</accession>
<evidence type="ECO:0000256" key="6">
    <source>
        <dbReference type="SAM" id="MobiDB-lite"/>
    </source>
</evidence>
<feature type="domain" description="MutL C-terminal dimerisation" evidence="7">
    <location>
        <begin position="437"/>
        <end position="579"/>
    </location>
</feature>
<dbReference type="Pfam" id="PF01119">
    <property type="entry name" value="DNA_mis_repair"/>
    <property type="match status" value="1"/>
</dbReference>
<evidence type="ECO:0000313" key="9">
    <source>
        <dbReference type="EMBL" id="PZE18037.1"/>
    </source>
</evidence>
<reference evidence="9 10" key="1">
    <citation type="submission" date="2018-06" db="EMBL/GenBank/DDBJ databases">
        <title>The draft genome sequence of Crocinitomix sp. SM1701.</title>
        <authorList>
            <person name="Zhang X."/>
        </authorList>
    </citation>
    <scope>NUCLEOTIDE SEQUENCE [LARGE SCALE GENOMIC DNA]</scope>
    <source>
        <strain evidence="9 10">SM1701</strain>
    </source>
</reference>
<dbReference type="CDD" id="cd00782">
    <property type="entry name" value="MutL_Trans"/>
    <property type="match status" value="1"/>
</dbReference>
<dbReference type="InterPro" id="IPR036890">
    <property type="entry name" value="HATPase_C_sf"/>
</dbReference>
<dbReference type="SMART" id="SM00853">
    <property type="entry name" value="MutL_C"/>
    <property type="match status" value="1"/>
</dbReference>
<evidence type="ECO:0000256" key="4">
    <source>
        <dbReference type="ARBA" id="ARBA00023204"/>
    </source>
</evidence>
<dbReference type="HAMAP" id="MF_00149">
    <property type="entry name" value="DNA_mis_repair"/>
    <property type="match status" value="1"/>
</dbReference>
<evidence type="ECO:0000313" key="10">
    <source>
        <dbReference type="Proteomes" id="UP000249248"/>
    </source>
</evidence>
<dbReference type="PANTHER" id="PTHR10073">
    <property type="entry name" value="DNA MISMATCH REPAIR PROTEIN MLH, PMS, MUTL"/>
    <property type="match status" value="1"/>
</dbReference>
<evidence type="ECO:0000256" key="5">
    <source>
        <dbReference type="HAMAP-Rule" id="MF_00149"/>
    </source>
</evidence>
<evidence type="ECO:0000256" key="1">
    <source>
        <dbReference type="ARBA" id="ARBA00006082"/>
    </source>
</evidence>
<sequence length="620" mass="69179">MSDLIKLLPNHIANQIAAGEVVQRPASAVKELIENSIDAGATAIDLIVKDGGKTLIQVIDNGCGMSENDARMSFERHATSKIATADDLFHLQTKGFRGEALASVAAIAHVELKTKLHAEELGTQICVEGSKIKSQEPVQANNGTSISVKNLFYNIPARRNFLGSNITEYKHVLNEFLRVALVHPEVHFTFHNNGDEIYNLPPAGLRQRIVHAFGKNYNSRLVPVQETTDIFSVTGFIVKPEFARSSRDQMYLFVNNRFFKDKYLNHAIQSAFEGMISSKKYPAYFLYFTVPTTSIDVNVHPTKTEIKFENNKEIYAILRSAVKQAIGQYNISPSIDFDLEQTFDTPSPKLGEIVAAPTVKVDPNFNPFNTTAKPSSGGGSSFQGGQNSAVQPNPSDWESYYHNIKNTSESESEESPVLENILIPSKIDNEFQSTTKAPYQIHTKYILTTIKNGFILIDQFRAHARILYNQLLQDWESSTRKTQQLLFPEEFEISASDFVFLHEISEDLTTIGFDFEWVDGKKMLIKGAPAELSGYNLKGIIEDIAAAYKSSEQKNDISITDLVLKSIASSSAIKGGTKLGLEQMQHIVDELFACENYLVSPHGKPVMITYNLEDIQKKFN</sequence>
<protein>
    <recommendedName>
        <fullName evidence="2 5">DNA mismatch repair protein MutL</fullName>
    </recommendedName>
</protein>
<keyword evidence="9" id="KW-0255">Endonuclease</keyword>
<evidence type="ECO:0000259" key="8">
    <source>
        <dbReference type="SMART" id="SM01340"/>
    </source>
</evidence>
<dbReference type="InterPro" id="IPR020568">
    <property type="entry name" value="Ribosomal_Su5_D2-typ_SF"/>
</dbReference>
<evidence type="ECO:0000256" key="2">
    <source>
        <dbReference type="ARBA" id="ARBA00021975"/>
    </source>
</evidence>
<keyword evidence="9" id="KW-0540">Nuclease</keyword>
<dbReference type="InterPro" id="IPR002099">
    <property type="entry name" value="MutL/Mlh/PMS"/>
</dbReference>
<dbReference type="Proteomes" id="UP000249248">
    <property type="component" value="Unassembled WGS sequence"/>
</dbReference>
<dbReference type="Gene3D" id="3.30.565.10">
    <property type="entry name" value="Histidine kinase-like ATPase, C-terminal domain"/>
    <property type="match status" value="1"/>
</dbReference>
<dbReference type="Gene3D" id="3.30.1540.20">
    <property type="entry name" value="MutL, C-terminal domain, dimerisation subdomain"/>
    <property type="match status" value="1"/>
</dbReference>
<dbReference type="InterPro" id="IPR020667">
    <property type="entry name" value="DNA_mismatch_repair_MutL"/>
</dbReference>
<dbReference type="InterPro" id="IPR038973">
    <property type="entry name" value="MutL/Mlh/Pms-like"/>
</dbReference>
<dbReference type="Gene3D" id="3.30.1370.100">
    <property type="entry name" value="MutL, C-terminal domain, regulatory subdomain"/>
    <property type="match status" value="1"/>
</dbReference>
<dbReference type="PROSITE" id="PS00058">
    <property type="entry name" value="DNA_MISMATCH_REPAIR_1"/>
    <property type="match status" value="1"/>
</dbReference>
<dbReference type="PANTHER" id="PTHR10073:SF12">
    <property type="entry name" value="DNA MISMATCH REPAIR PROTEIN MLH1"/>
    <property type="match status" value="1"/>
</dbReference>
<feature type="domain" description="DNA mismatch repair protein S5" evidence="8">
    <location>
        <begin position="209"/>
        <end position="327"/>
    </location>
</feature>
<dbReference type="GO" id="GO:0030983">
    <property type="term" value="F:mismatched DNA binding"/>
    <property type="evidence" value="ECO:0007669"/>
    <property type="project" value="InterPro"/>
</dbReference>
<dbReference type="SUPFAM" id="SSF118116">
    <property type="entry name" value="DNA mismatch repair protein MutL"/>
    <property type="match status" value="1"/>
</dbReference>
<dbReference type="OrthoDB" id="9763467at2"/>
<dbReference type="InterPro" id="IPR042121">
    <property type="entry name" value="MutL_C_regsub"/>
</dbReference>
<gene>
    <name evidence="5 9" type="primary">mutL</name>
    <name evidence="9" type="ORF">DNU06_05310</name>
</gene>
<feature type="region of interest" description="Disordered" evidence="6">
    <location>
        <begin position="365"/>
        <end position="400"/>
    </location>
</feature>
<dbReference type="EMBL" id="QKSB01000002">
    <property type="protein sequence ID" value="PZE18037.1"/>
    <property type="molecule type" value="Genomic_DNA"/>
</dbReference>
<dbReference type="SUPFAM" id="SSF54211">
    <property type="entry name" value="Ribosomal protein S5 domain 2-like"/>
    <property type="match status" value="1"/>
</dbReference>
<dbReference type="InterPro" id="IPR013507">
    <property type="entry name" value="DNA_mismatch_S5_2-like"/>
</dbReference>
<keyword evidence="10" id="KW-1185">Reference proteome</keyword>
<dbReference type="AlphaFoldDB" id="A0A2W1N1B9"/>
<dbReference type="GO" id="GO:0140664">
    <property type="term" value="F:ATP-dependent DNA damage sensor activity"/>
    <property type="evidence" value="ECO:0007669"/>
    <property type="project" value="InterPro"/>
</dbReference>
<dbReference type="InterPro" id="IPR042120">
    <property type="entry name" value="MutL_C_dimsub"/>
</dbReference>
<dbReference type="Gene3D" id="3.30.230.10">
    <property type="match status" value="1"/>
</dbReference>
<evidence type="ECO:0000259" key="7">
    <source>
        <dbReference type="SMART" id="SM00853"/>
    </source>
</evidence>
<dbReference type="Pfam" id="PF13589">
    <property type="entry name" value="HATPase_c_3"/>
    <property type="match status" value="1"/>
</dbReference>
<organism evidence="9 10">
    <name type="scientific">Putridiphycobacter roseus</name>
    <dbReference type="NCBI Taxonomy" id="2219161"/>
    <lineage>
        <taxon>Bacteria</taxon>
        <taxon>Pseudomonadati</taxon>
        <taxon>Bacteroidota</taxon>
        <taxon>Flavobacteriia</taxon>
        <taxon>Flavobacteriales</taxon>
        <taxon>Crocinitomicaceae</taxon>
        <taxon>Putridiphycobacter</taxon>
    </lineage>
</organism>
<dbReference type="RefSeq" id="WP_111062189.1">
    <property type="nucleotide sequence ID" value="NZ_JBHUCU010000002.1"/>
</dbReference>
<dbReference type="GO" id="GO:0032300">
    <property type="term" value="C:mismatch repair complex"/>
    <property type="evidence" value="ECO:0007669"/>
    <property type="project" value="InterPro"/>
</dbReference>
<dbReference type="GO" id="GO:0006298">
    <property type="term" value="P:mismatch repair"/>
    <property type="evidence" value="ECO:0007669"/>
    <property type="project" value="UniProtKB-UniRule"/>
</dbReference>
<dbReference type="SMART" id="SM01340">
    <property type="entry name" value="DNA_mis_repair"/>
    <property type="match status" value="1"/>
</dbReference>
<dbReference type="InterPro" id="IPR014790">
    <property type="entry name" value="MutL_C"/>
</dbReference>
<comment type="function">
    <text evidence="5">This protein is involved in the repair of mismatches in DNA. It is required for dam-dependent methyl-directed DNA mismatch repair. May act as a 'molecular matchmaker', a protein that promotes the formation of a stable complex between two or more DNA-binding proteins in an ATP-dependent manner without itself being part of a final effector complex.</text>
</comment>
<dbReference type="GO" id="GO:0004519">
    <property type="term" value="F:endonuclease activity"/>
    <property type="evidence" value="ECO:0007669"/>
    <property type="project" value="UniProtKB-KW"/>
</dbReference>
<comment type="similarity">
    <text evidence="1 5">Belongs to the DNA mismatch repair MutL/HexB family.</text>
</comment>
<dbReference type="InterPro" id="IPR014721">
    <property type="entry name" value="Ribsml_uS5_D2-typ_fold_subgr"/>
</dbReference>